<dbReference type="Proteomes" id="UP001432027">
    <property type="component" value="Unassembled WGS sequence"/>
</dbReference>
<reference evidence="8" key="1">
    <citation type="submission" date="2023-10" db="EMBL/GenBank/DDBJ databases">
        <title>Genome assembly of Pristionchus species.</title>
        <authorList>
            <person name="Yoshida K."/>
            <person name="Sommer R.J."/>
        </authorList>
    </citation>
    <scope>NUCLEOTIDE SEQUENCE</scope>
    <source>
        <strain evidence="8">RS0144</strain>
    </source>
</reference>
<sequence>FVFDLRLHECTQNCCFQGYLSGFSNLHEMGTDYEMKPRGYPASERDPMLKKIGMGVVPRDVGYLVYIVFLLNGLGALMPWNMFITIAPQYYVSYWFSGPNGTSTEYSTKFMPALGMASQLPNLSINIVNIFLVIGGSVLLRIIGPLVLNCINIIIVLLLIALVDPSEDAMGWFYALTLVIVAILNASNGLYQNSIFGLTADFPQNYTNAIVLGNNLCGIFTTVLNIICTLIFEDDIEAIALLYFSISLVTLVACGVLMMVGSRRTFYKYYIAAGERARAEQNTEKPTLAQYIECYKSCWVQLFNVFFTFFVTLAIFPAVMTSIPPVAEKGADWTFFISQRMYVPFTTFLNFNLFAVLGSFSAGFFQIPSERFLWIPVLARGLFIPLFMFMNYLPDQRTLYVPKVLQSTWVFIMSVSLLALTQGYFSSLGMMYAPRVVDKSLSMIAGKTAAMCLILGLASGATFTLVIQALVTSF</sequence>
<feature type="transmembrane region" description="Helical" evidence="7">
    <location>
        <begin position="343"/>
        <end position="365"/>
    </location>
</feature>
<evidence type="ECO:0000313" key="8">
    <source>
        <dbReference type="EMBL" id="GMT05958.1"/>
    </source>
</evidence>
<keyword evidence="3" id="KW-0813">Transport</keyword>
<feature type="transmembrane region" description="Helical" evidence="7">
    <location>
        <begin position="238"/>
        <end position="260"/>
    </location>
</feature>
<feature type="transmembrane region" description="Helical" evidence="7">
    <location>
        <begin position="372"/>
        <end position="389"/>
    </location>
</feature>
<feature type="transmembrane region" description="Helical" evidence="7">
    <location>
        <begin position="110"/>
        <end position="134"/>
    </location>
</feature>
<dbReference type="PANTHER" id="PTHR10332">
    <property type="entry name" value="EQUILIBRATIVE NUCLEOSIDE TRANSPORTER"/>
    <property type="match status" value="1"/>
</dbReference>
<feature type="transmembrane region" description="Helical" evidence="7">
    <location>
        <begin position="212"/>
        <end position="232"/>
    </location>
</feature>
<evidence type="ECO:0008006" key="10">
    <source>
        <dbReference type="Google" id="ProtNLM"/>
    </source>
</evidence>
<evidence type="ECO:0000313" key="9">
    <source>
        <dbReference type="Proteomes" id="UP001432027"/>
    </source>
</evidence>
<dbReference type="PIRSF" id="PIRSF016379">
    <property type="entry name" value="ENT"/>
    <property type="match status" value="1"/>
</dbReference>
<feature type="non-terminal residue" evidence="8">
    <location>
        <position position="1"/>
    </location>
</feature>
<feature type="transmembrane region" description="Helical" evidence="7">
    <location>
        <begin position="146"/>
        <end position="163"/>
    </location>
</feature>
<dbReference type="PANTHER" id="PTHR10332:SF36">
    <property type="entry name" value="EQUILIBRATIVE NUCLEOSIDE TRANSPORTER 1"/>
    <property type="match status" value="1"/>
</dbReference>
<keyword evidence="4 7" id="KW-0812">Transmembrane</keyword>
<evidence type="ECO:0000256" key="6">
    <source>
        <dbReference type="ARBA" id="ARBA00023136"/>
    </source>
</evidence>
<dbReference type="InterPro" id="IPR002259">
    <property type="entry name" value="Eqnu_transpt"/>
</dbReference>
<keyword evidence="6 7" id="KW-0472">Membrane</keyword>
<evidence type="ECO:0000256" key="7">
    <source>
        <dbReference type="SAM" id="Phobius"/>
    </source>
</evidence>
<comment type="similarity">
    <text evidence="2">Belongs to the SLC29A/ENT transporter (TC 2.A.57) family.</text>
</comment>
<evidence type="ECO:0000256" key="3">
    <source>
        <dbReference type="ARBA" id="ARBA00022448"/>
    </source>
</evidence>
<proteinExistence type="inferred from homology"/>
<dbReference type="PRINTS" id="PR01130">
    <property type="entry name" value="DERENTRNSPRT"/>
</dbReference>
<dbReference type="EMBL" id="BTSX01000006">
    <property type="protein sequence ID" value="GMT05958.1"/>
    <property type="molecule type" value="Genomic_DNA"/>
</dbReference>
<gene>
    <name evidence="8" type="ORF">PENTCL1PPCAC_28132</name>
</gene>
<comment type="caution">
    <text evidence="8">The sequence shown here is derived from an EMBL/GenBank/DDBJ whole genome shotgun (WGS) entry which is preliminary data.</text>
</comment>
<feature type="transmembrane region" description="Helical" evidence="7">
    <location>
        <begin position="302"/>
        <end position="323"/>
    </location>
</feature>
<comment type="subcellular location">
    <subcellularLocation>
        <location evidence="1">Membrane</location>
        <topology evidence="1">Multi-pass membrane protein</topology>
    </subcellularLocation>
</comment>
<feature type="transmembrane region" description="Helical" evidence="7">
    <location>
        <begin position="409"/>
        <end position="428"/>
    </location>
</feature>
<protein>
    <recommendedName>
        <fullName evidence="10">Nucleoside transporter</fullName>
    </recommendedName>
</protein>
<organism evidence="8 9">
    <name type="scientific">Pristionchus entomophagus</name>
    <dbReference type="NCBI Taxonomy" id="358040"/>
    <lineage>
        <taxon>Eukaryota</taxon>
        <taxon>Metazoa</taxon>
        <taxon>Ecdysozoa</taxon>
        <taxon>Nematoda</taxon>
        <taxon>Chromadorea</taxon>
        <taxon>Rhabditida</taxon>
        <taxon>Rhabditina</taxon>
        <taxon>Diplogasteromorpha</taxon>
        <taxon>Diplogasteroidea</taxon>
        <taxon>Neodiplogasteridae</taxon>
        <taxon>Pristionchus</taxon>
    </lineage>
</organism>
<dbReference type="GO" id="GO:0005886">
    <property type="term" value="C:plasma membrane"/>
    <property type="evidence" value="ECO:0007669"/>
    <property type="project" value="TreeGrafter"/>
</dbReference>
<keyword evidence="9" id="KW-1185">Reference proteome</keyword>
<feature type="transmembrane region" description="Helical" evidence="7">
    <location>
        <begin position="449"/>
        <end position="471"/>
    </location>
</feature>
<keyword evidence="5 7" id="KW-1133">Transmembrane helix</keyword>
<evidence type="ECO:0000256" key="5">
    <source>
        <dbReference type="ARBA" id="ARBA00022989"/>
    </source>
</evidence>
<feature type="transmembrane region" description="Helical" evidence="7">
    <location>
        <begin position="63"/>
        <end position="90"/>
    </location>
</feature>
<evidence type="ECO:0000256" key="4">
    <source>
        <dbReference type="ARBA" id="ARBA00022692"/>
    </source>
</evidence>
<evidence type="ECO:0000256" key="1">
    <source>
        <dbReference type="ARBA" id="ARBA00004141"/>
    </source>
</evidence>
<feature type="transmembrane region" description="Helical" evidence="7">
    <location>
        <begin position="169"/>
        <end position="191"/>
    </location>
</feature>
<evidence type="ECO:0000256" key="2">
    <source>
        <dbReference type="ARBA" id="ARBA00007965"/>
    </source>
</evidence>
<name>A0AAV5UGW7_9BILA</name>
<dbReference type="Pfam" id="PF01733">
    <property type="entry name" value="Nucleoside_tran"/>
    <property type="match status" value="1"/>
</dbReference>
<dbReference type="GO" id="GO:0005337">
    <property type="term" value="F:nucleoside transmembrane transporter activity"/>
    <property type="evidence" value="ECO:0007669"/>
    <property type="project" value="InterPro"/>
</dbReference>
<dbReference type="AlphaFoldDB" id="A0AAV5UGW7"/>
<accession>A0AAV5UGW7</accession>